<protein>
    <submittedName>
        <fullName evidence="3">RICIN domain-containing protein</fullName>
    </submittedName>
</protein>
<evidence type="ECO:0000313" key="4">
    <source>
        <dbReference type="Proteomes" id="UP001183582"/>
    </source>
</evidence>
<dbReference type="InterPro" id="IPR008979">
    <property type="entry name" value="Galactose-bd-like_sf"/>
</dbReference>
<dbReference type="InterPro" id="IPR000772">
    <property type="entry name" value="Ricin_B_lectin"/>
</dbReference>
<dbReference type="PANTHER" id="PTHR42767:SF1">
    <property type="entry name" value="ENDO-BETA-1,6-GALACTANASE-LIKE DOMAIN-CONTAINING PROTEIN"/>
    <property type="match status" value="1"/>
</dbReference>
<accession>A0AAJ2LZD1</accession>
<dbReference type="EMBL" id="JAHWXH010000001">
    <property type="protein sequence ID" value="MDS0245244.1"/>
    <property type="molecule type" value="Genomic_DNA"/>
</dbReference>
<dbReference type="PROSITE" id="PS50231">
    <property type="entry name" value="RICIN_B_LECTIN"/>
    <property type="match status" value="1"/>
</dbReference>
<evidence type="ECO:0000256" key="1">
    <source>
        <dbReference type="SAM" id="SignalP"/>
    </source>
</evidence>
<dbReference type="Gene3D" id="2.60.120.260">
    <property type="entry name" value="Galactose-binding domain-like"/>
    <property type="match status" value="1"/>
</dbReference>
<dbReference type="Pfam" id="PF14587">
    <property type="entry name" value="Glyco_hydr_30_2"/>
    <property type="match status" value="1"/>
</dbReference>
<dbReference type="SUPFAM" id="SSF51445">
    <property type="entry name" value="(Trans)glycosidases"/>
    <property type="match status" value="1"/>
</dbReference>
<dbReference type="SUPFAM" id="SSF50370">
    <property type="entry name" value="Ricin B-like lectins"/>
    <property type="match status" value="1"/>
</dbReference>
<dbReference type="SUPFAM" id="SSF49785">
    <property type="entry name" value="Galactose-binding domain-like"/>
    <property type="match status" value="1"/>
</dbReference>
<proteinExistence type="predicted"/>
<dbReference type="InterPro" id="IPR000421">
    <property type="entry name" value="FA58C"/>
</dbReference>
<dbReference type="CDD" id="cd00161">
    <property type="entry name" value="beta-trefoil_Ricin-like"/>
    <property type="match status" value="1"/>
</dbReference>
<dbReference type="InterPro" id="IPR035992">
    <property type="entry name" value="Ricin_B-like_lectins"/>
</dbReference>
<keyword evidence="1" id="KW-0732">Signal</keyword>
<name>A0AAJ2LZD1_9MICO</name>
<dbReference type="Gene3D" id="3.20.20.80">
    <property type="entry name" value="Glycosidases"/>
    <property type="match status" value="1"/>
</dbReference>
<organism evidence="3 4">
    <name type="scientific">Microbacterium aurantiacum</name>
    <dbReference type="NCBI Taxonomy" id="162393"/>
    <lineage>
        <taxon>Bacteria</taxon>
        <taxon>Bacillati</taxon>
        <taxon>Actinomycetota</taxon>
        <taxon>Actinomycetes</taxon>
        <taxon>Micrococcales</taxon>
        <taxon>Microbacteriaceae</taxon>
        <taxon>Microbacterium</taxon>
    </lineage>
</organism>
<dbReference type="Pfam" id="PF00754">
    <property type="entry name" value="F5_F8_type_C"/>
    <property type="match status" value="1"/>
</dbReference>
<dbReference type="Gene3D" id="2.60.40.1180">
    <property type="entry name" value="Golgi alpha-mannosidase II"/>
    <property type="match status" value="1"/>
</dbReference>
<feature type="chain" id="PRO_5042522868" evidence="1">
    <location>
        <begin position="24"/>
        <end position="1192"/>
    </location>
</feature>
<dbReference type="Gene3D" id="2.80.10.50">
    <property type="match status" value="1"/>
</dbReference>
<dbReference type="PROSITE" id="PS50022">
    <property type="entry name" value="FA58C_3"/>
    <property type="match status" value="1"/>
</dbReference>
<dbReference type="PANTHER" id="PTHR42767">
    <property type="entry name" value="ENDO-BETA-1,6-GALACTANASE"/>
    <property type="match status" value="1"/>
</dbReference>
<gene>
    <name evidence="3" type="ORF">KZC50_06395</name>
</gene>
<dbReference type="AlphaFoldDB" id="A0AAJ2LZD1"/>
<feature type="signal peptide" evidence="1">
    <location>
        <begin position="1"/>
        <end position="23"/>
    </location>
</feature>
<evidence type="ECO:0000259" key="2">
    <source>
        <dbReference type="PROSITE" id="PS50022"/>
    </source>
</evidence>
<dbReference type="Pfam" id="PF07532">
    <property type="entry name" value="Big_4"/>
    <property type="match status" value="1"/>
</dbReference>
<dbReference type="InterPro" id="IPR039743">
    <property type="entry name" value="6GAL/EXGAL"/>
</dbReference>
<reference evidence="3 4" key="1">
    <citation type="submission" date="2021-06" db="EMBL/GenBank/DDBJ databases">
        <title>Genome-based taxonomic framework of Microbacterium strains isolated from marine environment, the description of four new species and reclassification of four preexisting species.</title>
        <authorList>
            <person name="Lee S.D."/>
            <person name="Kim S.-M."/>
            <person name="Byeon Y.-S."/>
            <person name="Yang H.L."/>
            <person name="Kim I.S."/>
        </authorList>
    </citation>
    <scope>NUCLEOTIDE SEQUENCE [LARGE SCALE GENOMIC DNA]</scope>
    <source>
        <strain evidence="3 4">KACC 20514</strain>
    </source>
</reference>
<sequence length="1192" mass="125304">MVSAGAVALSGFLAVGAVAPATAAPVTAAVADDAVRIAPNPAYAAEPFEGWGTSLVWFANATGDYPADVRQALFDAVFGDEGLNLNIARYNIGGGNATDVPGYLRPGGAVDGWWNPELPATDADGEITSTYADRERYAAAWDGSNPDHYDFDADSTQRWWLDALKDTVTKWEAFSNSPPYFLTESGFVSGGINNATSEQLATEDMSAFADYLVTVVEHLEAEHDIQFETLTPFNEPNTNYWSTRIPAGETWPTSASRQEGAHIGPQRQDQMVQVLDERLQRAETDVQISAMDETNPSIFVQNWNAYGPASRAAVDQLNVHTYGTSDRMIVRDIAKANDKPLWMSEVEGNWDTQGGFNQTNIDNGLGMATRIVDDLRELEPEAWVFWQPVEDLYNMEKVEKLNWGSVFIDFDCNAEGNSERRLADGDADPSCRVLTNAKFNTVRNFTHHILPGDRLIPTNDPRSTAAIRQDGTGATVVHVNSGAEARTVALDLSGFGEIAEGATVTPIVTTESPADDVTAGALVEGEPVAVDAATQTARLTVPAKSVTTFVIDGVSGVSDDTVAFRDGETVQLLGVQSGRALAAEGTGLAIRTSAQTSAQGIAQAWTVRSLADEGTNRHRFALQNGDGRFLRMDGTTPTLVTADLETARGDGRFHFLGSTADGTTFSVLSASAERVLDVGGGSSADGASVGVWTSNNGENQRWRIASTAATGVDTVFASAPAETAPSLPETVTVRYADGASRTAAVTWDLPASWPASGVVTVAGTGTDVFGAAFEATAEVELGAFASVQPVSVTTFAGATVDAVQDAAPTTAPAEIALGGPGYATAVEWDFSGVDDADLAEPGVVTVPGTAASNVAGAPRLPAVLSIIVTAATDANVAPDSSPSATFTESASYAVSRTINRIADDKGWSNWRSGTKNAQDTLTYDLAERERLERFTIRFYRDGGATWAQSLRVDHRLTGGAWTSGQTVTVPEQASGAPVIEVPMGGVVADEVRVVLTARPATHMIVSEVEISAARPSASSVADLARLAVGGTTVTGLDDREEYEVVVDPGSATELTAVPVDRDARVSITQPADAEGTGTVRVTAPDGTERTYRVVVREEAVLDLETTVTTRCLAGKVVVSVTVRNPSDAAAVAAIRTPWGSKSGIALAPGKASSHAFTTRASSIPEGELTVTGTQDGVAPFSATLVVPARTCS</sequence>
<dbReference type="InterPro" id="IPR013780">
    <property type="entry name" value="Glyco_hydro_b"/>
</dbReference>
<dbReference type="InterPro" id="IPR039514">
    <property type="entry name" value="6GAL-like"/>
</dbReference>
<dbReference type="Pfam" id="PF14200">
    <property type="entry name" value="RicinB_lectin_2"/>
    <property type="match status" value="1"/>
</dbReference>
<dbReference type="GO" id="GO:0004553">
    <property type="term" value="F:hydrolase activity, hydrolyzing O-glycosyl compounds"/>
    <property type="evidence" value="ECO:0007669"/>
    <property type="project" value="InterPro"/>
</dbReference>
<dbReference type="Proteomes" id="UP001183582">
    <property type="component" value="Unassembled WGS sequence"/>
</dbReference>
<evidence type="ECO:0000313" key="3">
    <source>
        <dbReference type="EMBL" id="MDS0245244.1"/>
    </source>
</evidence>
<comment type="caution">
    <text evidence="3">The sequence shown here is derived from an EMBL/GenBank/DDBJ whole genome shotgun (WGS) entry which is preliminary data.</text>
</comment>
<dbReference type="InterPro" id="IPR017853">
    <property type="entry name" value="GH"/>
</dbReference>
<feature type="domain" description="F5/8 type C" evidence="2">
    <location>
        <begin position="864"/>
        <end position="1013"/>
    </location>
</feature>
<dbReference type="InterPro" id="IPR011081">
    <property type="entry name" value="Big_4"/>
</dbReference>